<dbReference type="InterPro" id="IPR007815">
    <property type="entry name" value="Emycin_Estase"/>
</dbReference>
<name>A0A1H9NEA5_FLAFI</name>
<proteinExistence type="predicted"/>
<dbReference type="InterPro" id="IPR014622">
    <property type="entry name" value="UCP036794_erythomycin"/>
</dbReference>
<dbReference type="RefSeq" id="WP_217643734.1">
    <property type="nucleotide sequence ID" value="NZ_CBCRVS010000011.1"/>
</dbReference>
<dbReference type="SUPFAM" id="SSF159501">
    <property type="entry name" value="EreA/ChaN-like"/>
    <property type="match status" value="1"/>
</dbReference>
<dbReference type="Gene3D" id="3.30.1870.10">
    <property type="entry name" value="EreA-like, domain 2"/>
    <property type="match status" value="1"/>
</dbReference>
<dbReference type="InterPro" id="IPR052036">
    <property type="entry name" value="Hydrolase/PRTase-associated"/>
</dbReference>
<dbReference type="EMBL" id="FOFZ01000010">
    <property type="protein sequence ID" value="SER34181.1"/>
    <property type="molecule type" value="Genomic_DNA"/>
</dbReference>
<dbReference type="PANTHER" id="PTHR31299">
    <property type="entry name" value="ESTERASE, PUTATIVE (AFU_ORTHOLOGUE AFUA_1G05850)-RELATED"/>
    <property type="match status" value="1"/>
</dbReference>
<dbReference type="AlphaFoldDB" id="A0A1H9NEA5"/>
<dbReference type="Gene3D" id="3.40.1660.10">
    <property type="entry name" value="EreA-like (biosynthetic domain)"/>
    <property type="match status" value="1"/>
</dbReference>
<gene>
    <name evidence="1" type="ORF">SAMN05444355_11090</name>
</gene>
<dbReference type="GO" id="GO:0046677">
    <property type="term" value="P:response to antibiotic"/>
    <property type="evidence" value="ECO:0007669"/>
    <property type="project" value="InterPro"/>
</dbReference>
<dbReference type="PANTHER" id="PTHR31299:SF0">
    <property type="entry name" value="ESTERASE, PUTATIVE (AFU_ORTHOLOGUE AFUA_1G05850)-RELATED"/>
    <property type="match status" value="1"/>
</dbReference>
<dbReference type="Proteomes" id="UP000183658">
    <property type="component" value="Unassembled WGS sequence"/>
</dbReference>
<protein>
    <submittedName>
        <fullName evidence="1">Erythromycin esterase homolog</fullName>
    </submittedName>
</protein>
<dbReference type="PIRSF" id="PIRSF036794">
    <property type="entry name" value="UCP_erythr_ester"/>
    <property type="match status" value="1"/>
</dbReference>
<reference evidence="2" key="1">
    <citation type="submission" date="2016-10" db="EMBL/GenBank/DDBJ databases">
        <authorList>
            <person name="Varghese N."/>
            <person name="Submissions S."/>
        </authorList>
    </citation>
    <scope>NUCLEOTIDE SEQUENCE [LARGE SCALE GENOMIC DNA]</scope>
    <source>
        <strain evidence="2">DSM 15719</strain>
    </source>
</reference>
<evidence type="ECO:0000313" key="2">
    <source>
        <dbReference type="Proteomes" id="UP000183658"/>
    </source>
</evidence>
<sequence>MEMSDSKHKPPEILDVRKLIVDNSIELNEERDLDKLIEKIGDAKYVLLGEASHGTHEYYTWRMKISKKLIEKKGFSFIAVEGDWPDCYKLNRYVKNYPDSGDSALDVLHSFNRWPTWMWANWETVALGEWLRAHNDSQSKGHKVGFYGLDVYSLWESFDEVIKYLEEKDPTTRKAALDAFNCFEPYSRGEGQEYARAARMVSLSCEDEVVNLLTKIRRHIPTHNGDPEDIMNVRQNAQVIVNAERYYRAMVTAGPKSWNIRDRHMVHTLENLMEFHGAEAKGIIWEHNTHIGDARATDMADDGTVNVGQIINEEHKPEEVFSVGFGSYQGTVIAGREWGDVMQVMRIPEAVKHSWEYELHKLEAKDRIVFMTESMKEHLGEREFGHRAIGVVYRPQYEHFGNYVPSKIPYRYNAFIYLDETSALHPLHTKPDGNQMPETFPFGV</sequence>
<keyword evidence="2" id="KW-1185">Reference proteome</keyword>
<dbReference type="CDD" id="cd14728">
    <property type="entry name" value="Ere-like"/>
    <property type="match status" value="1"/>
</dbReference>
<evidence type="ECO:0000313" key="1">
    <source>
        <dbReference type="EMBL" id="SER34181.1"/>
    </source>
</evidence>
<accession>A0A1H9NEA5</accession>
<dbReference type="Gene3D" id="1.20.1440.30">
    <property type="entry name" value="Biosynthetic Protein domain"/>
    <property type="match status" value="1"/>
</dbReference>
<organism evidence="1 2">
    <name type="scientific">Flavobacterium frigoris</name>
    <dbReference type="NCBI Taxonomy" id="229204"/>
    <lineage>
        <taxon>Bacteria</taxon>
        <taxon>Pseudomonadati</taxon>
        <taxon>Bacteroidota</taxon>
        <taxon>Flavobacteriia</taxon>
        <taxon>Flavobacteriales</taxon>
        <taxon>Flavobacteriaceae</taxon>
        <taxon>Flavobacterium</taxon>
    </lineage>
</organism>
<dbReference type="Pfam" id="PF05139">
    <property type="entry name" value="Erythro_esteras"/>
    <property type="match status" value="1"/>
</dbReference>